<dbReference type="GO" id="GO:0005886">
    <property type="term" value="C:plasma membrane"/>
    <property type="evidence" value="ECO:0007669"/>
    <property type="project" value="UniProtKB-SubCell"/>
</dbReference>
<dbReference type="Gene3D" id="3.30.1360.100">
    <property type="entry name" value="General secretion pathway protein M, EpsM"/>
    <property type="match status" value="1"/>
</dbReference>
<evidence type="ECO:0000256" key="6">
    <source>
        <dbReference type="ARBA" id="ARBA00022692"/>
    </source>
</evidence>
<organism evidence="13 14">
    <name type="scientific">Pseudomonas asplenii</name>
    <dbReference type="NCBI Taxonomy" id="53407"/>
    <lineage>
        <taxon>Bacteria</taxon>
        <taxon>Pseudomonadati</taxon>
        <taxon>Pseudomonadota</taxon>
        <taxon>Gammaproteobacteria</taxon>
        <taxon>Pseudomonadales</taxon>
        <taxon>Pseudomonadaceae</taxon>
        <taxon>Pseudomonas</taxon>
    </lineage>
</organism>
<evidence type="ECO:0000313" key="13">
    <source>
        <dbReference type="EMBL" id="KPA92443.1"/>
    </source>
</evidence>
<accession>A0A0M9GJG9</accession>
<feature type="domain" description="GspL cytoplasmic actin-ATPase-like" evidence="11">
    <location>
        <begin position="44"/>
        <end position="177"/>
    </location>
</feature>
<dbReference type="InterPro" id="IPR024230">
    <property type="entry name" value="GspL_cyto_dom"/>
</dbReference>
<dbReference type="PATRIC" id="fig|50340.43.peg.4005"/>
<dbReference type="InterPro" id="IPR007812">
    <property type="entry name" value="T2SS_protein-GspL"/>
</dbReference>
<dbReference type="SUPFAM" id="SSF53067">
    <property type="entry name" value="Actin-like ATPase domain"/>
    <property type="match status" value="1"/>
</dbReference>
<evidence type="ECO:0000256" key="1">
    <source>
        <dbReference type="ARBA" id="ARBA00004377"/>
    </source>
</evidence>
<gene>
    <name evidence="13" type="ORF">PF66_01122</name>
</gene>
<dbReference type="GO" id="GO:0015628">
    <property type="term" value="P:protein secretion by the type II secretion system"/>
    <property type="evidence" value="ECO:0007669"/>
    <property type="project" value="InterPro"/>
</dbReference>
<evidence type="ECO:0000259" key="12">
    <source>
        <dbReference type="Pfam" id="PF12693"/>
    </source>
</evidence>
<dbReference type="OrthoDB" id="7011844at2"/>
<feature type="domain" description="GspL periplasmic" evidence="12">
    <location>
        <begin position="213"/>
        <end position="363"/>
    </location>
</feature>
<keyword evidence="6" id="KW-0812">Transmembrane</keyword>
<keyword evidence="9" id="KW-0472">Membrane</keyword>
<evidence type="ECO:0000256" key="5">
    <source>
        <dbReference type="ARBA" id="ARBA00022519"/>
    </source>
</evidence>
<evidence type="ECO:0000256" key="3">
    <source>
        <dbReference type="ARBA" id="ARBA00022448"/>
    </source>
</evidence>
<keyword evidence="5" id="KW-0997">Cell inner membrane</keyword>
<dbReference type="Pfam" id="PF05134">
    <property type="entry name" value="T2SSL"/>
    <property type="match status" value="1"/>
</dbReference>
<keyword evidence="7 10" id="KW-0653">Protein transport</keyword>
<evidence type="ECO:0000256" key="4">
    <source>
        <dbReference type="ARBA" id="ARBA00022475"/>
    </source>
</evidence>
<comment type="similarity">
    <text evidence="2 10">Belongs to the GSP L family.</text>
</comment>
<dbReference type="CDD" id="cd24017">
    <property type="entry name" value="ASKHA_T2SSL_N"/>
    <property type="match status" value="1"/>
</dbReference>
<comment type="caution">
    <text evidence="13">The sequence shown here is derived from an EMBL/GenBank/DDBJ whole genome shotgun (WGS) entry which is preliminary data.</text>
</comment>
<dbReference type="Proteomes" id="UP000037931">
    <property type="component" value="Unassembled WGS sequence"/>
</dbReference>
<name>A0A0M9GJG9_9PSED</name>
<sequence length="365" mass="40516">MIPWLYLYPSGLDVPDEQWPVACWQASDDWRDMSLAEAAALLAGNPVRVVLPMELCSWLRSEPWSGRRRPAAQALAYALEEQLTDDPDNLHLAVGSADPARRYPLLVVDKVRFGAIVTLLQQRGLQLASVQADADLLPADQAYCVWWAGRWLLGGGLTARLAVSEAALQSLSARLPAALCRLDRSQSAQAFALLSSGQGTELLQGPFRPASGRKPWRPLLAILLALSVLSWGFSLARSHYLETRADRLYEQSVRHFQTLYPEQTRVVDLAAQLRALGSVQTQQPRQMARLVQLIEQVIGGSGVEVQRIEYRAGAGWTLALTASDFSELERLRERGRQHQLPIQLGSASKERNRVRALLTLEEQNG</sequence>
<dbReference type="InterPro" id="IPR025691">
    <property type="entry name" value="GspL_pp_dom"/>
</dbReference>
<keyword evidence="14" id="KW-1185">Reference proteome</keyword>
<proteinExistence type="inferred from homology"/>
<protein>
    <recommendedName>
        <fullName evidence="10">Type II secretion system protein L</fullName>
        <shortName evidence="10">T2SS protein L</shortName>
    </recommendedName>
</protein>
<dbReference type="NCBIfam" id="TIGR01709">
    <property type="entry name" value="typeII_sec_gspL"/>
    <property type="match status" value="1"/>
</dbReference>
<dbReference type="InterPro" id="IPR043129">
    <property type="entry name" value="ATPase_NBD"/>
</dbReference>
<keyword evidence="8" id="KW-1133">Transmembrane helix</keyword>
<evidence type="ECO:0000256" key="9">
    <source>
        <dbReference type="ARBA" id="ARBA00023136"/>
    </source>
</evidence>
<keyword evidence="3 10" id="KW-0813">Transport</keyword>
<dbReference type="STRING" id="50340.PF66_01122"/>
<evidence type="ECO:0000259" key="11">
    <source>
        <dbReference type="Pfam" id="PF05134"/>
    </source>
</evidence>
<reference evidence="13 14" key="1">
    <citation type="journal article" date="2015" name="PLoS ONE">
        <title>Rice-Infecting Pseudomonas Genomes Are Highly Accessorized and Harbor Multiple Putative Virulence Mechanisms to Cause Sheath Brown Rot.</title>
        <authorList>
            <person name="Quibod I.L."/>
            <person name="Grande G."/>
            <person name="Oreiro E.G."/>
            <person name="Borja F.N."/>
            <person name="Dossa G.S."/>
            <person name="Mauleon R."/>
            <person name="Cruz C.V."/>
            <person name="Oliva R."/>
        </authorList>
    </citation>
    <scope>NUCLEOTIDE SEQUENCE [LARGE SCALE GENOMIC DNA]</scope>
    <source>
        <strain evidence="13 14">IRRI 6609</strain>
    </source>
</reference>
<comment type="function">
    <text evidence="10">Inner membrane component of the type II secretion system required for the energy-dependent secretion of extracellular factors such as proteases and toxins from the periplasm.</text>
</comment>
<comment type="subcellular location">
    <subcellularLocation>
        <location evidence="1">Cell inner membrane</location>
        <topology evidence="1">Single-pass membrane protein</topology>
    </subcellularLocation>
</comment>
<dbReference type="RefSeq" id="WP_054062088.1">
    <property type="nucleotide sequence ID" value="NZ_JSYZ01000003.1"/>
</dbReference>
<evidence type="ECO:0000313" key="14">
    <source>
        <dbReference type="Proteomes" id="UP000037931"/>
    </source>
</evidence>
<dbReference type="PIRSF" id="PIRSF015761">
    <property type="entry name" value="Protein_L"/>
    <property type="match status" value="1"/>
</dbReference>
<dbReference type="GO" id="GO:0015627">
    <property type="term" value="C:type II protein secretion system complex"/>
    <property type="evidence" value="ECO:0007669"/>
    <property type="project" value="InterPro"/>
</dbReference>
<dbReference type="GO" id="GO:0009276">
    <property type="term" value="C:Gram-negative-bacterium-type cell wall"/>
    <property type="evidence" value="ECO:0007669"/>
    <property type="project" value="InterPro"/>
</dbReference>
<evidence type="ECO:0000256" key="8">
    <source>
        <dbReference type="ARBA" id="ARBA00022989"/>
    </source>
</evidence>
<evidence type="ECO:0000256" key="10">
    <source>
        <dbReference type="PIRNR" id="PIRNR015761"/>
    </source>
</evidence>
<keyword evidence="4" id="KW-1003">Cell membrane</keyword>
<dbReference type="Pfam" id="PF12693">
    <property type="entry name" value="GspL_C"/>
    <property type="match status" value="1"/>
</dbReference>
<evidence type="ECO:0000256" key="7">
    <source>
        <dbReference type="ARBA" id="ARBA00022927"/>
    </source>
</evidence>
<dbReference type="Gene3D" id="3.30.420.380">
    <property type="match status" value="1"/>
</dbReference>
<dbReference type="AlphaFoldDB" id="A0A0M9GJG9"/>
<evidence type="ECO:0000256" key="2">
    <source>
        <dbReference type="ARBA" id="ARBA00005318"/>
    </source>
</evidence>
<dbReference type="EMBL" id="JSYZ01000003">
    <property type="protein sequence ID" value="KPA92443.1"/>
    <property type="molecule type" value="Genomic_DNA"/>
</dbReference>